<keyword evidence="3" id="KW-1185">Reference proteome</keyword>
<evidence type="ECO:0000313" key="3">
    <source>
        <dbReference type="Proteomes" id="UP001500466"/>
    </source>
</evidence>
<proteinExistence type="predicted"/>
<name>A0ABP9I4R0_9ACTN</name>
<organism evidence="2 3">
    <name type="scientific">Yinghuangia aomiensis</name>
    <dbReference type="NCBI Taxonomy" id="676205"/>
    <lineage>
        <taxon>Bacteria</taxon>
        <taxon>Bacillati</taxon>
        <taxon>Actinomycetota</taxon>
        <taxon>Actinomycetes</taxon>
        <taxon>Kitasatosporales</taxon>
        <taxon>Streptomycetaceae</taxon>
        <taxon>Yinghuangia</taxon>
    </lineage>
</organism>
<accession>A0ABP9I4R0</accession>
<dbReference type="EMBL" id="BAABHS010000033">
    <property type="protein sequence ID" value="GAA4987118.1"/>
    <property type="molecule type" value="Genomic_DNA"/>
</dbReference>
<feature type="compositionally biased region" description="Pro residues" evidence="1">
    <location>
        <begin position="25"/>
        <end position="38"/>
    </location>
</feature>
<reference evidence="3" key="1">
    <citation type="journal article" date="2019" name="Int. J. Syst. Evol. Microbiol.">
        <title>The Global Catalogue of Microorganisms (GCM) 10K type strain sequencing project: providing services to taxonomists for standard genome sequencing and annotation.</title>
        <authorList>
            <consortium name="The Broad Institute Genomics Platform"/>
            <consortium name="The Broad Institute Genome Sequencing Center for Infectious Disease"/>
            <person name="Wu L."/>
            <person name="Ma J."/>
        </authorList>
    </citation>
    <scope>NUCLEOTIDE SEQUENCE [LARGE SCALE GENOMIC DNA]</scope>
    <source>
        <strain evidence="3">JCM 17986</strain>
    </source>
</reference>
<comment type="caution">
    <text evidence="2">The sequence shown here is derived from an EMBL/GenBank/DDBJ whole genome shotgun (WGS) entry which is preliminary data.</text>
</comment>
<evidence type="ECO:0000256" key="1">
    <source>
        <dbReference type="SAM" id="MobiDB-lite"/>
    </source>
</evidence>
<feature type="region of interest" description="Disordered" evidence="1">
    <location>
        <begin position="14"/>
        <end position="84"/>
    </location>
</feature>
<sequence>MREILIVGGGAVFHTARGREKQPPGAKPTPMSLPPPFLPEVLDGTTTAVAVRPEDGSRTSPSVGHNGPVSPWNAGGESRRADTAAEERALMTVEAWLSV</sequence>
<protein>
    <submittedName>
        <fullName evidence="2">Uncharacterized protein</fullName>
    </submittedName>
</protein>
<evidence type="ECO:0000313" key="2">
    <source>
        <dbReference type="EMBL" id="GAA4987118.1"/>
    </source>
</evidence>
<dbReference type="Proteomes" id="UP001500466">
    <property type="component" value="Unassembled WGS sequence"/>
</dbReference>
<gene>
    <name evidence="2" type="ORF">GCM10023205_67250</name>
</gene>